<organism evidence="1 2">
    <name type="scientific">Trifolium pratense</name>
    <name type="common">Red clover</name>
    <dbReference type="NCBI Taxonomy" id="57577"/>
    <lineage>
        <taxon>Eukaryota</taxon>
        <taxon>Viridiplantae</taxon>
        <taxon>Streptophyta</taxon>
        <taxon>Embryophyta</taxon>
        <taxon>Tracheophyta</taxon>
        <taxon>Spermatophyta</taxon>
        <taxon>Magnoliopsida</taxon>
        <taxon>eudicotyledons</taxon>
        <taxon>Gunneridae</taxon>
        <taxon>Pentapetalae</taxon>
        <taxon>rosids</taxon>
        <taxon>fabids</taxon>
        <taxon>Fabales</taxon>
        <taxon>Fabaceae</taxon>
        <taxon>Papilionoideae</taxon>
        <taxon>50 kb inversion clade</taxon>
        <taxon>NPAAA clade</taxon>
        <taxon>Hologalegina</taxon>
        <taxon>IRL clade</taxon>
        <taxon>Trifolieae</taxon>
        <taxon>Trifolium</taxon>
    </lineage>
</organism>
<protein>
    <submittedName>
        <fullName evidence="1">Uncharacterized protein</fullName>
    </submittedName>
</protein>
<reference evidence="1 2" key="2">
    <citation type="journal article" date="2017" name="Front. Plant Sci.">
        <title>Gene Classification and Mining of Molecular Markers Useful in Red Clover (Trifolium pratense) Breeding.</title>
        <authorList>
            <person name="Istvanek J."/>
            <person name="Dluhosova J."/>
            <person name="Dluhos P."/>
            <person name="Patkova L."/>
            <person name="Nedelnik J."/>
            <person name="Repkova J."/>
        </authorList>
    </citation>
    <scope>NUCLEOTIDE SEQUENCE [LARGE SCALE GENOMIC DNA]</scope>
    <source>
        <strain evidence="2">cv. Tatra</strain>
        <tissue evidence="1">Young leaves</tissue>
    </source>
</reference>
<proteinExistence type="predicted"/>
<dbReference type="EMBL" id="ASHM01092505">
    <property type="protein sequence ID" value="PNX64248.1"/>
    <property type="molecule type" value="Genomic_DNA"/>
</dbReference>
<reference evidence="1 2" key="1">
    <citation type="journal article" date="2014" name="Am. J. Bot.">
        <title>Genome assembly and annotation for red clover (Trifolium pratense; Fabaceae).</title>
        <authorList>
            <person name="Istvanek J."/>
            <person name="Jaros M."/>
            <person name="Krenek A."/>
            <person name="Repkova J."/>
        </authorList>
    </citation>
    <scope>NUCLEOTIDE SEQUENCE [LARGE SCALE GENOMIC DNA]</scope>
    <source>
        <strain evidence="2">cv. Tatra</strain>
        <tissue evidence="1">Young leaves</tissue>
    </source>
</reference>
<name>A0A2K3KD94_TRIPR</name>
<evidence type="ECO:0000313" key="2">
    <source>
        <dbReference type="Proteomes" id="UP000236291"/>
    </source>
</evidence>
<comment type="caution">
    <text evidence="1">The sequence shown here is derived from an EMBL/GenBank/DDBJ whole genome shotgun (WGS) entry which is preliminary data.</text>
</comment>
<dbReference type="Proteomes" id="UP000236291">
    <property type="component" value="Unassembled WGS sequence"/>
</dbReference>
<evidence type="ECO:0000313" key="1">
    <source>
        <dbReference type="EMBL" id="PNX64248.1"/>
    </source>
</evidence>
<dbReference type="AlphaFoldDB" id="A0A2K3KD94"/>
<sequence>MFGVNVNSKSFPVVISKSRYSIPRCIAALMNPLMSLTTCSLHDLRRSDFIGSVTSRDSMTEYTTWRKRMLVVADNLVGRKERMRHSIESGRMLILSSVGIDRWGCEVEEDIAVAKLL</sequence>
<gene>
    <name evidence="1" type="ORF">L195_g053921</name>
</gene>
<accession>A0A2K3KD94</accession>